<dbReference type="CDD" id="cd00165">
    <property type="entry name" value="S4"/>
    <property type="match status" value="1"/>
</dbReference>
<dbReference type="PANTHER" id="PTHR47683">
    <property type="entry name" value="PSEUDOURIDINE SYNTHASE FAMILY PROTEIN-RELATED"/>
    <property type="match status" value="1"/>
</dbReference>
<dbReference type="InterPro" id="IPR020103">
    <property type="entry name" value="PsdUridine_synth_cat_dom_sf"/>
</dbReference>
<dbReference type="InterPro" id="IPR020094">
    <property type="entry name" value="TruA/RsuA/RluB/E/F_N"/>
</dbReference>
<dbReference type="GO" id="GO:0000455">
    <property type="term" value="P:enzyme-directed rRNA pseudouridine synthesis"/>
    <property type="evidence" value="ECO:0007669"/>
    <property type="project" value="UniProtKB-ARBA"/>
</dbReference>
<sequence length="246" mass="26771">MRLDKFISGQLPGMTRSRVRELLRSKRVTLDGVPATDGQLKIDPETAAVAVDGEPVPYRRFLYIVMNKPSGVVTAVRDSLSQTVMELLPEKLRRQGLFPAGRLDKDTEGLLLITDDGELCHRMLSPGAHVEKEYAVGLSKPLPKDAAGLFKSGIVLEDGTRCRPAELIPGGDPLSCRVLLTEGRYHQVKRMIAAAGSGVTSLKRVRIGGLLLPEGLPPGESIELEEAVAKALIFSKNRHIDCFPSI</sequence>
<evidence type="ECO:0000256" key="5">
    <source>
        <dbReference type="RuleBase" id="RU003887"/>
    </source>
</evidence>
<evidence type="ECO:0000259" key="6">
    <source>
        <dbReference type="SMART" id="SM00363"/>
    </source>
</evidence>
<dbReference type="EMBL" id="DVOL01000089">
    <property type="protein sequence ID" value="HIV11255.1"/>
    <property type="molecule type" value="Genomic_DNA"/>
</dbReference>
<name>A0A9D1NSJ2_9FIRM</name>
<dbReference type="SMART" id="SM00363">
    <property type="entry name" value="S4"/>
    <property type="match status" value="1"/>
</dbReference>
<dbReference type="InterPro" id="IPR050343">
    <property type="entry name" value="RsuA_PseudoU_synthase"/>
</dbReference>
<protein>
    <recommendedName>
        <fullName evidence="5">Pseudouridine synthase</fullName>
        <ecNumber evidence="5">5.4.99.-</ecNumber>
    </recommendedName>
</protein>
<dbReference type="Gene3D" id="3.30.70.1560">
    <property type="entry name" value="Alpha-L RNA-binding motif"/>
    <property type="match status" value="1"/>
</dbReference>
<dbReference type="InterPro" id="IPR042092">
    <property type="entry name" value="PsdUridine_s_RsuA/RluB/E/F_cat"/>
</dbReference>
<dbReference type="InterPro" id="IPR006145">
    <property type="entry name" value="PsdUridine_synth_RsuA/RluA"/>
</dbReference>
<dbReference type="SUPFAM" id="SSF55174">
    <property type="entry name" value="Alpha-L RNA-binding motif"/>
    <property type="match status" value="1"/>
</dbReference>
<gene>
    <name evidence="7" type="ORF">IAD28_06160</name>
</gene>
<dbReference type="InterPro" id="IPR018496">
    <property type="entry name" value="PsdUridine_synth_RsuA/RluB_CS"/>
</dbReference>
<dbReference type="CDD" id="cd02553">
    <property type="entry name" value="PseudoU_synth_RsuA"/>
    <property type="match status" value="1"/>
</dbReference>
<dbReference type="GO" id="GO:0120159">
    <property type="term" value="F:rRNA pseudouridine synthase activity"/>
    <property type="evidence" value="ECO:0007669"/>
    <property type="project" value="UniProtKB-ARBA"/>
</dbReference>
<dbReference type="InterPro" id="IPR036986">
    <property type="entry name" value="S4_RNA-bd_sf"/>
</dbReference>
<dbReference type="GO" id="GO:0003723">
    <property type="term" value="F:RNA binding"/>
    <property type="evidence" value="ECO:0007669"/>
    <property type="project" value="UniProtKB-KW"/>
</dbReference>
<dbReference type="AlphaFoldDB" id="A0A9D1NSJ2"/>
<dbReference type="Gene3D" id="3.10.290.10">
    <property type="entry name" value="RNA-binding S4 domain"/>
    <property type="match status" value="1"/>
</dbReference>
<proteinExistence type="inferred from homology"/>
<comment type="similarity">
    <text evidence="1 5">Belongs to the pseudouridine synthase RsuA family.</text>
</comment>
<dbReference type="Gene3D" id="3.30.70.580">
    <property type="entry name" value="Pseudouridine synthase I, catalytic domain, N-terminal subdomain"/>
    <property type="match status" value="1"/>
</dbReference>
<evidence type="ECO:0000256" key="2">
    <source>
        <dbReference type="ARBA" id="ARBA00022884"/>
    </source>
</evidence>
<evidence type="ECO:0000313" key="8">
    <source>
        <dbReference type="Proteomes" id="UP000823960"/>
    </source>
</evidence>
<dbReference type="PANTHER" id="PTHR47683:SF4">
    <property type="entry name" value="PSEUDOURIDINE SYNTHASE"/>
    <property type="match status" value="1"/>
</dbReference>
<evidence type="ECO:0000256" key="1">
    <source>
        <dbReference type="ARBA" id="ARBA00008348"/>
    </source>
</evidence>
<comment type="caution">
    <text evidence="7">The sequence shown here is derived from an EMBL/GenBank/DDBJ whole genome shotgun (WGS) entry which is preliminary data.</text>
</comment>
<feature type="domain" description="RNA-binding S4" evidence="6">
    <location>
        <begin position="1"/>
        <end position="60"/>
    </location>
</feature>
<organism evidence="7 8">
    <name type="scientific">Candidatus Faeciplasma avium</name>
    <dbReference type="NCBI Taxonomy" id="2840798"/>
    <lineage>
        <taxon>Bacteria</taxon>
        <taxon>Bacillati</taxon>
        <taxon>Bacillota</taxon>
        <taxon>Clostridia</taxon>
        <taxon>Eubacteriales</taxon>
        <taxon>Oscillospiraceae</taxon>
        <taxon>Oscillospiraceae incertae sedis</taxon>
        <taxon>Candidatus Faeciplasma</taxon>
    </lineage>
</organism>
<reference evidence="7" key="2">
    <citation type="journal article" date="2021" name="PeerJ">
        <title>Extensive microbial diversity within the chicken gut microbiome revealed by metagenomics and culture.</title>
        <authorList>
            <person name="Gilroy R."/>
            <person name="Ravi A."/>
            <person name="Getino M."/>
            <person name="Pursley I."/>
            <person name="Horton D.L."/>
            <person name="Alikhan N.F."/>
            <person name="Baker D."/>
            <person name="Gharbi K."/>
            <person name="Hall N."/>
            <person name="Watson M."/>
            <person name="Adriaenssens E.M."/>
            <person name="Foster-Nyarko E."/>
            <person name="Jarju S."/>
            <person name="Secka A."/>
            <person name="Antonio M."/>
            <person name="Oren A."/>
            <person name="Chaudhuri R.R."/>
            <person name="La Ragione R."/>
            <person name="Hildebrand F."/>
            <person name="Pallen M.J."/>
        </authorList>
    </citation>
    <scope>NUCLEOTIDE SEQUENCE</scope>
    <source>
        <strain evidence="7">1370</strain>
    </source>
</reference>
<dbReference type="Pfam" id="PF00849">
    <property type="entry name" value="PseudoU_synth_2"/>
    <property type="match status" value="1"/>
</dbReference>
<dbReference type="InterPro" id="IPR000748">
    <property type="entry name" value="PsdUridine_synth_RsuA/RluB/E/F"/>
</dbReference>
<keyword evidence="3 5" id="KW-0413">Isomerase</keyword>
<dbReference type="NCBIfam" id="TIGR00093">
    <property type="entry name" value="pseudouridine synthase"/>
    <property type="match status" value="1"/>
</dbReference>
<dbReference type="EC" id="5.4.99.-" evidence="5"/>
<evidence type="ECO:0000313" key="7">
    <source>
        <dbReference type="EMBL" id="HIV11255.1"/>
    </source>
</evidence>
<dbReference type="Pfam" id="PF01479">
    <property type="entry name" value="S4"/>
    <property type="match status" value="1"/>
</dbReference>
<reference evidence="7" key="1">
    <citation type="submission" date="2020-10" db="EMBL/GenBank/DDBJ databases">
        <authorList>
            <person name="Gilroy R."/>
        </authorList>
    </citation>
    <scope>NUCLEOTIDE SEQUENCE</scope>
    <source>
        <strain evidence="7">1370</strain>
    </source>
</reference>
<keyword evidence="2 4" id="KW-0694">RNA-binding</keyword>
<dbReference type="InterPro" id="IPR002942">
    <property type="entry name" value="S4_RNA-bd"/>
</dbReference>
<evidence type="ECO:0000256" key="4">
    <source>
        <dbReference type="PROSITE-ProRule" id="PRU00182"/>
    </source>
</evidence>
<accession>A0A9D1NSJ2</accession>
<dbReference type="PROSITE" id="PS50889">
    <property type="entry name" value="S4"/>
    <property type="match status" value="1"/>
</dbReference>
<dbReference type="PROSITE" id="PS01149">
    <property type="entry name" value="PSI_RSU"/>
    <property type="match status" value="1"/>
</dbReference>
<dbReference type="SUPFAM" id="SSF55120">
    <property type="entry name" value="Pseudouridine synthase"/>
    <property type="match status" value="1"/>
</dbReference>
<dbReference type="Proteomes" id="UP000823960">
    <property type="component" value="Unassembled WGS sequence"/>
</dbReference>
<evidence type="ECO:0000256" key="3">
    <source>
        <dbReference type="ARBA" id="ARBA00023235"/>
    </source>
</evidence>